<reference evidence="3" key="2">
    <citation type="journal article" date="2023" name="Science">
        <title>Genomic signatures of disease resistance in endangered staghorn corals.</title>
        <authorList>
            <person name="Vollmer S.V."/>
            <person name="Selwyn J.D."/>
            <person name="Despard B.A."/>
            <person name="Roesel C.L."/>
        </authorList>
    </citation>
    <scope>NUCLEOTIDE SEQUENCE</scope>
    <source>
        <strain evidence="3">K2</strain>
    </source>
</reference>
<gene>
    <name evidence="3" type="ORF">P5673_030188</name>
</gene>
<evidence type="ECO:0000313" key="4">
    <source>
        <dbReference type="Proteomes" id="UP001249851"/>
    </source>
</evidence>
<feature type="domain" description="DUF6589" evidence="2">
    <location>
        <begin position="143"/>
        <end position="397"/>
    </location>
</feature>
<evidence type="ECO:0000256" key="1">
    <source>
        <dbReference type="SAM" id="MobiDB-lite"/>
    </source>
</evidence>
<feature type="region of interest" description="Disordered" evidence="1">
    <location>
        <begin position="240"/>
        <end position="271"/>
    </location>
</feature>
<dbReference type="Proteomes" id="UP001249851">
    <property type="component" value="Unassembled WGS sequence"/>
</dbReference>
<reference evidence="3" key="1">
    <citation type="journal article" date="2023" name="G3 (Bethesda)">
        <title>Whole genome assembly and annotation of the endangered Caribbean coral Acropora cervicornis.</title>
        <authorList>
            <person name="Selwyn J.D."/>
            <person name="Vollmer S.V."/>
        </authorList>
    </citation>
    <scope>NUCLEOTIDE SEQUENCE</scope>
    <source>
        <strain evidence="3">K2</strain>
    </source>
</reference>
<accession>A0AAD9UTI3</accession>
<evidence type="ECO:0000313" key="3">
    <source>
        <dbReference type="EMBL" id="KAK2549363.1"/>
    </source>
</evidence>
<protein>
    <recommendedName>
        <fullName evidence="2">DUF6589 domain-containing protein</fullName>
    </recommendedName>
</protein>
<dbReference type="EMBL" id="JARQWQ010000127">
    <property type="protein sequence ID" value="KAK2549363.1"/>
    <property type="molecule type" value="Genomic_DNA"/>
</dbReference>
<proteinExistence type="predicted"/>
<name>A0AAD9UTI3_ACRCE</name>
<dbReference type="AlphaFoldDB" id="A0AAD9UTI3"/>
<comment type="caution">
    <text evidence="3">The sequence shown here is derived from an EMBL/GenBank/DDBJ whole genome shotgun (WGS) entry which is preliminary data.</text>
</comment>
<sequence length="620" mass="71094">MMQVDTGNNQDRKAAAMALIYAIIMFSRCKEMSLIQRVNNVLLTEGNASQELVDRLHSYNFCLSKSMKYVVQEEIGKHFLDRAVELCKEGRKFVFVLDNIDWDVRAHDMRSNKQNRSVHAVATSIHPPPLPDNGLKKRLADCNLMDLLSLTEEEVQCTQERYKISIARLLCECFPSFDFLKDVVPAHTICQYPEEMSSQSIVVPLPVLMKDEKKYADVVDVLDQLESWARELYVQAGLCDPPGDGNHQPKPPIAAPSRPDQPASHVPPVPELDDPLPKVRIPCFGDQLTRVRLAGAKDLRAGCHTPQDRLDHLYPFRIVDWHTKRSFLKLVFKKLYKNSGREQGNLRYFREKLQRRNVTQDVKHYEDCEQLFLSVGKSYCTEALLYFFGMNDDQDFVKNYSLSLLKYYFILLDFKDAVREGNGERLATLHKLLVPHFKSLPGFNAYAIEMMISVIQNEVLLSEAETHQCMWASTANWKGGPGKNIEIDLLQENRNKDIKKSIKTMGANKTDLAIERSSKACGGERQTIQNFESQIQKVHQSSMHSHQSSAADEEKIQTDLGELAPFHTEVNRKHDSFQHIMADPLSTLNVAEFNKWLRKHKRNLLLDAPLLHDEEEDEEP</sequence>
<organism evidence="3 4">
    <name type="scientific">Acropora cervicornis</name>
    <name type="common">Staghorn coral</name>
    <dbReference type="NCBI Taxonomy" id="6130"/>
    <lineage>
        <taxon>Eukaryota</taxon>
        <taxon>Metazoa</taxon>
        <taxon>Cnidaria</taxon>
        <taxon>Anthozoa</taxon>
        <taxon>Hexacorallia</taxon>
        <taxon>Scleractinia</taxon>
        <taxon>Astrocoeniina</taxon>
        <taxon>Acroporidae</taxon>
        <taxon>Acropora</taxon>
    </lineage>
</organism>
<dbReference type="Pfam" id="PF20231">
    <property type="entry name" value="DUF6589"/>
    <property type="match status" value="1"/>
</dbReference>
<evidence type="ECO:0000259" key="2">
    <source>
        <dbReference type="Pfam" id="PF20231"/>
    </source>
</evidence>
<dbReference type="InterPro" id="IPR046496">
    <property type="entry name" value="DUF6589"/>
</dbReference>
<keyword evidence="4" id="KW-1185">Reference proteome</keyword>